<evidence type="ECO:0000256" key="1">
    <source>
        <dbReference type="SAM" id="MobiDB-lite"/>
    </source>
</evidence>
<dbReference type="OrthoDB" id="463564at2759"/>
<sequence>MGGQLSWCYYPNRKQSSYHSRARPSSSSWTDSFYMPGSGSPRVFDHRPSANNNMIPSLPIKKREGRKISRKYATPRERTGSTTPLTTARSAGFTTPRSYRDKRRYTDRKERAISTSSKPSLVIEEDMEKKLRRIRDNRLSLDEIISHRVVMHPGTSPDASRSSSSRQGSQPSSGALASFSSEDIRAVKRAEESVWLQQEQRRIRWLQRLKEKISDEEEREFECVQKAKRARLSRSRIPRTAPTTHRYEKSRVNRPRPRAREEESRLDSERESTEIRVLPEAYCGSDDDIESDEDSSDDEALGDKDDKRNDGAGILSPGHPTTAECPQVLEQYLPVAYISVPPKPL</sequence>
<evidence type="ECO:0000313" key="3">
    <source>
        <dbReference type="Proteomes" id="UP000570595"/>
    </source>
</evidence>
<feature type="region of interest" description="Disordered" evidence="1">
    <location>
        <begin position="148"/>
        <end position="179"/>
    </location>
</feature>
<accession>A0A7J6LP60</accession>
<proteinExistence type="predicted"/>
<name>A0A7J6LP60_PEROL</name>
<feature type="compositionally biased region" description="Acidic residues" evidence="1">
    <location>
        <begin position="285"/>
        <end position="300"/>
    </location>
</feature>
<dbReference type="AlphaFoldDB" id="A0A7J6LP60"/>
<feature type="compositionally biased region" description="Low complexity" evidence="1">
    <location>
        <begin position="156"/>
        <end position="175"/>
    </location>
</feature>
<feature type="compositionally biased region" description="Basic residues" evidence="1">
    <location>
        <begin position="226"/>
        <end position="237"/>
    </location>
</feature>
<dbReference type="EMBL" id="JABAHT010000210">
    <property type="protein sequence ID" value="KAF4661078.1"/>
    <property type="molecule type" value="Genomic_DNA"/>
</dbReference>
<protein>
    <submittedName>
        <fullName evidence="2">Uncharacterized protein</fullName>
    </submittedName>
</protein>
<gene>
    <name evidence="2" type="ORF">FOZ61_003582</name>
</gene>
<evidence type="ECO:0000313" key="2">
    <source>
        <dbReference type="EMBL" id="KAF4661078.1"/>
    </source>
</evidence>
<feature type="compositionally biased region" description="Basic and acidic residues" evidence="1">
    <location>
        <begin position="258"/>
        <end position="274"/>
    </location>
</feature>
<feature type="region of interest" description="Disordered" evidence="1">
    <location>
        <begin position="75"/>
        <end position="116"/>
    </location>
</feature>
<reference evidence="2 3" key="1">
    <citation type="submission" date="2020-04" db="EMBL/GenBank/DDBJ databases">
        <title>Perkinsus olseni comparative genomics.</title>
        <authorList>
            <person name="Bogema D.R."/>
        </authorList>
    </citation>
    <scope>NUCLEOTIDE SEQUENCE [LARGE SCALE GENOMIC DNA]</scope>
    <source>
        <strain evidence="2">ATCC PRA-179</strain>
    </source>
</reference>
<organism evidence="2 3">
    <name type="scientific">Perkinsus olseni</name>
    <name type="common">Perkinsus atlanticus</name>
    <dbReference type="NCBI Taxonomy" id="32597"/>
    <lineage>
        <taxon>Eukaryota</taxon>
        <taxon>Sar</taxon>
        <taxon>Alveolata</taxon>
        <taxon>Perkinsozoa</taxon>
        <taxon>Perkinsea</taxon>
        <taxon>Perkinsida</taxon>
        <taxon>Perkinsidae</taxon>
        <taxon>Perkinsus</taxon>
    </lineage>
</organism>
<feature type="compositionally biased region" description="Basic and acidic residues" evidence="1">
    <location>
        <begin position="301"/>
        <end position="310"/>
    </location>
</feature>
<feature type="region of interest" description="Disordered" evidence="1">
    <location>
        <begin position="217"/>
        <end position="323"/>
    </location>
</feature>
<feature type="compositionally biased region" description="Polar residues" evidence="1">
    <location>
        <begin position="80"/>
        <end position="97"/>
    </location>
</feature>
<comment type="caution">
    <text evidence="2">The sequence shown here is derived from an EMBL/GenBank/DDBJ whole genome shotgun (WGS) entry which is preliminary data.</text>
</comment>
<dbReference type="Proteomes" id="UP000570595">
    <property type="component" value="Unassembled WGS sequence"/>
</dbReference>